<accession>A0AAD3XYE6</accession>
<sequence length="167" mass="17508">MSRQLVKATPSSGFPLVIDLVPDQKATGVGYTLGLSVGPVGICLGMGFVGSVCPRARSASANPEIGWMPTLAKWVPPNAWLCIKCCVPTLAPFYSNVGGISIGVAPTDIYRGARPFRNSSTMGRLHCYGQSSVGPDRRRVAMPSNRGAGGMAWAWAVPSSIGARVTE</sequence>
<comment type="caution">
    <text evidence="1">The sequence shown here is derived from an EMBL/GenBank/DDBJ whole genome shotgun (WGS) entry which is preliminary data.</text>
</comment>
<keyword evidence="2" id="KW-1185">Reference proteome</keyword>
<dbReference type="Proteomes" id="UP001279734">
    <property type="component" value="Unassembled WGS sequence"/>
</dbReference>
<name>A0AAD3XYE6_NEPGR</name>
<evidence type="ECO:0000313" key="2">
    <source>
        <dbReference type="Proteomes" id="UP001279734"/>
    </source>
</evidence>
<reference evidence="1" key="1">
    <citation type="submission" date="2023-05" db="EMBL/GenBank/DDBJ databases">
        <title>Nepenthes gracilis genome sequencing.</title>
        <authorList>
            <person name="Fukushima K."/>
        </authorList>
    </citation>
    <scope>NUCLEOTIDE SEQUENCE</scope>
    <source>
        <strain evidence="1">SING2019-196</strain>
    </source>
</reference>
<organism evidence="1 2">
    <name type="scientific">Nepenthes gracilis</name>
    <name type="common">Slender pitcher plant</name>
    <dbReference type="NCBI Taxonomy" id="150966"/>
    <lineage>
        <taxon>Eukaryota</taxon>
        <taxon>Viridiplantae</taxon>
        <taxon>Streptophyta</taxon>
        <taxon>Embryophyta</taxon>
        <taxon>Tracheophyta</taxon>
        <taxon>Spermatophyta</taxon>
        <taxon>Magnoliopsida</taxon>
        <taxon>eudicotyledons</taxon>
        <taxon>Gunneridae</taxon>
        <taxon>Pentapetalae</taxon>
        <taxon>Caryophyllales</taxon>
        <taxon>Nepenthaceae</taxon>
        <taxon>Nepenthes</taxon>
    </lineage>
</organism>
<proteinExistence type="predicted"/>
<dbReference type="EMBL" id="BSYO01000022">
    <property type="protein sequence ID" value="GMH20924.1"/>
    <property type="molecule type" value="Genomic_DNA"/>
</dbReference>
<dbReference type="AlphaFoldDB" id="A0AAD3XYE6"/>
<protein>
    <submittedName>
        <fullName evidence="1">Uncharacterized protein</fullName>
    </submittedName>
</protein>
<gene>
    <name evidence="1" type="ORF">Nepgr_022766</name>
</gene>
<evidence type="ECO:0000313" key="1">
    <source>
        <dbReference type="EMBL" id="GMH20924.1"/>
    </source>
</evidence>